<sequence>MRLARWQQSPSRTNHSQQLHVQQSLSRSLSRSRRRPNAVTDSSLTHSPPQSHSHHSRSHSHHQSPPAPITHECGDAVLPYLRQPSQVTSFISPAIAASVRRCCRAGEGT</sequence>
<dbReference type="EMBL" id="BDQV01000125">
    <property type="protein sequence ID" value="GAY55793.1"/>
    <property type="molecule type" value="Genomic_DNA"/>
</dbReference>
<accession>A0A2H5PTW2</accession>
<gene>
    <name evidence="2" type="ORF">CUMW_166830</name>
</gene>
<dbReference type="Proteomes" id="UP000236630">
    <property type="component" value="Unassembled WGS sequence"/>
</dbReference>
<evidence type="ECO:0000313" key="2">
    <source>
        <dbReference type="EMBL" id="GAY55794.1"/>
    </source>
</evidence>
<dbReference type="AlphaFoldDB" id="A0A2H5PTW2"/>
<evidence type="ECO:0000313" key="3">
    <source>
        <dbReference type="Proteomes" id="UP000236630"/>
    </source>
</evidence>
<evidence type="ECO:0000256" key="1">
    <source>
        <dbReference type="SAM" id="MobiDB-lite"/>
    </source>
</evidence>
<feature type="compositionally biased region" description="Polar residues" evidence="1">
    <location>
        <begin position="1"/>
        <end position="23"/>
    </location>
</feature>
<dbReference type="EMBL" id="BDQV01000125">
    <property type="protein sequence ID" value="GAY55794.1"/>
    <property type="molecule type" value="Genomic_DNA"/>
</dbReference>
<protein>
    <submittedName>
        <fullName evidence="2">Uncharacterized protein</fullName>
    </submittedName>
</protein>
<keyword evidence="3" id="KW-1185">Reference proteome</keyword>
<dbReference type="EMBL" id="BDQV01000125">
    <property type="protein sequence ID" value="GAY55795.1"/>
    <property type="molecule type" value="Genomic_DNA"/>
</dbReference>
<feature type="compositionally biased region" description="Basic residues" evidence="1">
    <location>
        <begin position="52"/>
        <end position="62"/>
    </location>
</feature>
<comment type="caution">
    <text evidence="2">The sequence shown here is derived from an EMBL/GenBank/DDBJ whole genome shotgun (WGS) entry which is preliminary data.</text>
</comment>
<reference evidence="2 3" key="1">
    <citation type="journal article" date="2017" name="Front. Genet.">
        <title>Draft sequencing of the heterozygous diploid genome of Satsuma (Citrus unshiu Marc.) using a hybrid assembly approach.</title>
        <authorList>
            <person name="Shimizu T."/>
            <person name="Tanizawa Y."/>
            <person name="Mochizuki T."/>
            <person name="Nagasaki H."/>
            <person name="Yoshioka T."/>
            <person name="Toyoda A."/>
            <person name="Fujiyama A."/>
            <person name="Kaminuma E."/>
            <person name="Nakamura Y."/>
        </authorList>
    </citation>
    <scope>NUCLEOTIDE SEQUENCE [LARGE SCALE GENOMIC DNA]</scope>
    <source>
        <strain evidence="3">cv. Miyagawa wase</strain>
    </source>
</reference>
<organism evidence="2 3">
    <name type="scientific">Citrus unshiu</name>
    <name type="common">Satsuma mandarin</name>
    <name type="synonym">Citrus nobilis var. unshiu</name>
    <dbReference type="NCBI Taxonomy" id="55188"/>
    <lineage>
        <taxon>Eukaryota</taxon>
        <taxon>Viridiplantae</taxon>
        <taxon>Streptophyta</taxon>
        <taxon>Embryophyta</taxon>
        <taxon>Tracheophyta</taxon>
        <taxon>Spermatophyta</taxon>
        <taxon>Magnoliopsida</taxon>
        <taxon>eudicotyledons</taxon>
        <taxon>Gunneridae</taxon>
        <taxon>Pentapetalae</taxon>
        <taxon>rosids</taxon>
        <taxon>malvids</taxon>
        <taxon>Sapindales</taxon>
        <taxon>Rutaceae</taxon>
        <taxon>Aurantioideae</taxon>
        <taxon>Citrus</taxon>
    </lineage>
</organism>
<proteinExistence type="predicted"/>
<feature type="region of interest" description="Disordered" evidence="1">
    <location>
        <begin position="1"/>
        <end position="75"/>
    </location>
</feature>
<name>A0A2H5PTW2_CITUN</name>